<accession>A0A1G9R7H0</accession>
<keyword evidence="3" id="KW-0520">NAD</keyword>
<dbReference type="STRING" id="1075417.SAMN05421823_11163"/>
<evidence type="ECO:0000256" key="3">
    <source>
        <dbReference type="ARBA" id="ARBA00023027"/>
    </source>
</evidence>
<sequence length="354" mass="38110">MSEKPLIAVTMGDPASIGPEIGIKALLNENIHAICRPLLVGDAGVFRHIIERLGLPAEVHAVNRVEEAQFQLGKPDVLDLANANVAELQFGEISAMAGNAAFESIKKVIDLALAGDVDATVTGPIHKKAINEAGHHFAGHTEIYAHYTNTRKYAMLLAEDNLKVIHVSTHVSLRQACDLVKKDRILEVTDLLHQGLISLGEKNLKIGIAGLNPHAGDSGLFGTEDDQEIVPAVEEARRRGYDVEGPVPPDTLFSKAATGYYGGVVAMYHDQGHIPFKIAGFHWNAEKQQMDSVKGVNITMGLPIIRTSVDHGTAFEIAGKGVASPDALVLAIEYAVQLTKHRQQEATTTAKREG</sequence>
<keyword evidence="5" id="KW-1185">Reference proteome</keyword>
<dbReference type="SUPFAM" id="SSF53659">
    <property type="entry name" value="Isocitrate/Isopropylmalate dehydrogenase-like"/>
    <property type="match status" value="1"/>
</dbReference>
<protein>
    <submittedName>
        <fullName evidence="4">4-hydroxythreonine-4-phosphate dehydrogenase</fullName>
    </submittedName>
</protein>
<dbReference type="GO" id="GO:0016491">
    <property type="term" value="F:oxidoreductase activity"/>
    <property type="evidence" value="ECO:0007669"/>
    <property type="project" value="UniProtKB-KW"/>
</dbReference>
<organism evidence="4 5">
    <name type="scientific">Catalinimonas alkaloidigena</name>
    <dbReference type="NCBI Taxonomy" id="1075417"/>
    <lineage>
        <taxon>Bacteria</taxon>
        <taxon>Pseudomonadati</taxon>
        <taxon>Bacteroidota</taxon>
        <taxon>Cytophagia</taxon>
        <taxon>Cytophagales</taxon>
        <taxon>Catalimonadaceae</taxon>
        <taxon>Catalinimonas</taxon>
    </lineage>
</organism>
<gene>
    <name evidence="4" type="ORF">SAMN05421823_11163</name>
</gene>
<evidence type="ECO:0000256" key="1">
    <source>
        <dbReference type="ARBA" id="ARBA00022723"/>
    </source>
</evidence>
<proteinExistence type="predicted"/>
<name>A0A1G9R7H0_9BACT</name>
<dbReference type="InterPro" id="IPR005255">
    <property type="entry name" value="PdxA_fam"/>
</dbReference>
<dbReference type="GO" id="GO:0051287">
    <property type="term" value="F:NAD binding"/>
    <property type="evidence" value="ECO:0007669"/>
    <property type="project" value="InterPro"/>
</dbReference>
<dbReference type="RefSeq" id="WP_089686569.1">
    <property type="nucleotide sequence ID" value="NZ_FNFO01000011.1"/>
</dbReference>
<dbReference type="NCBIfam" id="TIGR00557">
    <property type="entry name" value="pdxA"/>
    <property type="match status" value="1"/>
</dbReference>
<dbReference type="OrthoDB" id="9801783at2"/>
<dbReference type="AlphaFoldDB" id="A0A1G9R7H0"/>
<keyword evidence="1" id="KW-0479">Metal-binding</keyword>
<dbReference type="Gene3D" id="3.40.718.10">
    <property type="entry name" value="Isopropylmalate Dehydrogenase"/>
    <property type="match status" value="1"/>
</dbReference>
<dbReference type="GO" id="GO:0046872">
    <property type="term" value="F:metal ion binding"/>
    <property type="evidence" value="ECO:0007669"/>
    <property type="project" value="UniProtKB-KW"/>
</dbReference>
<keyword evidence="2" id="KW-0560">Oxidoreductase</keyword>
<reference evidence="4 5" key="1">
    <citation type="submission" date="2016-10" db="EMBL/GenBank/DDBJ databases">
        <authorList>
            <person name="de Groot N.N."/>
        </authorList>
    </citation>
    <scope>NUCLEOTIDE SEQUENCE [LARGE SCALE GENOMIC DNA]</scope>
    <source>
        <strain evidence="4 5">DSM 25186</strain>
    </source>
</reference>
<dbReference type="EMBL" id="FNFO01000011">
    <property type="protein sequence ID" value="SDM19174.1"/>
    <property type="molecule type" value="Genomic_DNA"/>
</dbReference>
<evidence type="ECO:0000313" key="5">
    <source>
        <dbReference type="Proteomes" id="UP000198510"/>
    </source>
</evidence>
<evidence type="ECO:0000313" key="4">
    <source>
        <dbReference type="EMBL" id="SDM19174.1"/>
    </source>
</evidence>
<dbReference type="PANTHER" id="PTHR30004">
    <property type="entry name" value="4-HYDROXYTHREONINE-4-PHOSPHATE DEHYDROGENASE"/>
    <property type="match status" value="1"/>
</dbReference>
<dbReference type="Pfam" id="PF04166">
    <property type="entry name" value="PdxA"/>
    <property type="match status" value="1"/>
</dbReference>
<evidence type="ECO:0000256" key="2">
    <source>
        <dbReference type="ARBA" id="ARBA00023002"/>
    </source>
</evidence>
<dbReference type="Proteomes" id="UP000198510">
    <property type="component" value="Unassembled WGS sequence"/>
</dbReference>
<dbReference type="PANTHER" id="PTHR30004:SF6">
    <property type="entry name" value="D-THREONATE 4-PHOSPHATE DEHYDROGENASE"/>
    <property type="match status" value="1"/>
</dbReference>